<name>Q1YMC6_AURMS</name>
<dbReference type="HOGENOM" id="CLU_032465_0_0_5"/>
<feature type="domain" description="FAD-binding PCMH-type" evidence="2">
    <location>
        <begin position="12"/>
        <end position="186"/>
    </location>
</feature>
<dbReference type="BioCyc" id="AURANTIMONAS:SI859A1_02271-MONOMER"/>
<dbReference type="Proteomes" id="UP000000321">
    <property type="component" value="Unassembled WGS sequence"/>
</dbReference>
<evidence type="ECO:0000256" key="1">
    <source>
        <dbReference type="ARBA" id="ARBA00022827"/>
    </source>
</evidence>
<dbReference type="SUPFAM" id="SSF56176">
    <property type="entry name" value="FAD-binding/transporter-associated domain-like"/>
    <property type="match status" value="1"/>
</dbReference>
<dbReference type="InterPro" id="IPR010031">
    <property type="entry name" value="FAD_lactone_oxidase-like"/>
</dbReference>
<dbReference type="GO" id="GO:0016899">
    <property type="term" value="F:oxidoreductase activity, acting on the CH-OH group of donors, oxygen as acceptor"/>
    <property type="evidence" value="ECO:0007669"/>
    <property type="project" value="InterPro"/>
</dbReference>
<dbReference type="PROSITE" id="PS51387">
    <property type="entry name" value="FAD_PCMH"/>
    <property type="match status" value="1"/>
</dbReference>
<evidence type="ECO:0000313" key="3">
    <source>
        <dbReference type="EMBL" id="EAS51455.1"/>
    </source>
</evidence>
<keyword evidence="4" id="KW-1185">Reference proteome</keyword>
<keyword evidence="1" id="KW-0285">Flavoprotein</keyword>
<dbReference type="InterPro" id="IPR006094">
    <property type="entry name" value="Oxid_FAD_bind_N"/>
</dbReference>
<accession>Q1YMC6</accession>
<proteinExistence type="predicted"/>
<dbReference type="AlphaFoldDB" id="Q1YMC6"/>
<protein>
    <submittedName>
        <fullName evidence="3">Putative FAD-binding oxidoreductase</fullName>
    </submittedName>
</protein>
<evidence type="ECO:0000313" key="4">
    <source>
        <dbReference type="Proteomes" id="UP000000321"/>
    </source>
</evidence>
<dbReference type="InterPro" id="IPR016166">
    <property type="entry name" value="FAD-bd_PCMH"/>
</dbReference>
<dbReference type="RefSeq" id="WP_009210094.1">
    <property type="nucleotide sequence ID" value="NZ_BBWP01000044.1"/>
</dbReference>
<sequence length="455" mass="49725">MSEARYENWGRPTRTPRRAIAGCDLPRLSAAEAQRRAGGGDGTVLPFGNGRSYGDSCHDDAGTLIDSRPGARIHAFDPQTGLLTADAGVLFSQITRHVAPAGWFLPVTPGTQFVTLGGAIANDIHGKNHHRRGTFGAWVESIVLDRSDAERLHCSRDAHPELFAATISGMGLTGLIREATIRLLKVPSLTIAETTTRFDSLADYFELAEAADERHEYAVAWIDSLATGRALGRGHLIAGDHAPDGERTGMARPPLAAVPITPPISPLRGLALRAFNEAYYRKASPGTTQRLVPFDQFFYPLDRVGRWNRLYGPRGLHQHQSVVPATTGPDAVRALIECARSHKQGSFLTVLKRFGDRPSPGLTSFPRSGYTLTLDFPHRGEITLKLLAELDRITVAAGGAVNPYKDARMSPDTFAAGFLRWRELEALRDPVIVSDFWKRTALRLDTTSTKTPKQL</sequence>
<organism evidence="3 4">
    <name type="scientific">Aurantimonas manganoxydans (strain ATCC BAA-1229 / DSM 21871 / SI85-9A1)</name>
    <dbReference type="NCBI Taxonomy" id="287752"/>
    <lineage>
        <taxon>Bacteria</taxon>
        <taxon>Pseudomonadati</taxon>
        <taxon>Pseudomonadota</taxon>
        <taxon>Alphaproteobacteria</taxon>
        <taxon>Hyphomicrobiales</taxon>
        <taxon>Aurantimonadaceae</taxon>
        <taxon>Aurantimonas</taxon>
    </lineage>
</organism>
<dbReference type="PANTHER" id="PTHR43762:SF1">
    <property type="entry name" value="D-ARABINONO-1,4-LACTONE OXIDASE"/>
    <property type="match status" value="1"/>
</dbReference>
<dbReference type="Gene3D" id="3.30.465.10">
    <property type="match status" value="1"/>
</dbReference>
<dbReference type="GO" id="GO:0071949">
    <property type="term" value="F:FAD binding"/>
    <property type="evidence" value="ECO:0007669"/>
    <property type="project" value="InterPro"/>
</dbReference>
<keyword evidence="1" id="KW-0274">FAD</keyword>
<evidence type="ECO:0000259" key="2">
    <source>
        <dbReference type="PROSITE" id="PS51387"/>
    </source>
</evidence>
<gene>
    <name evidence="3" type="ORF">SI859A1_02271</name>
</gene>
<dbReference type="OrthoDB" id="143770at2"/>
<dbReference type="InterPro" id="IPR036318">
    <property type="entry name" value="FAD-bd_PCMH-like_sf"/>
</dbReference>
<dbReference type="EMBL" id="AAPJ01000001">
    <property type="protein sequence ID" value="EAS51455.1"/>
    <property type="molecule type" value="Genomic_DNA"/>
</dbReference>
<dbReference type="PANTHER" id="PTHR43762">
    <property type="entry name" value="L-GULONOLACTONE OXIDASE"/>
    <property type="match status" value="1"/>
</dbReference>
<comment type="caution">
    <text evidence="3">The sequence shown here is derived from an EMBL/GenBank/DDBJ whole genome shotgun (WGS) entry which is preliminary data.</text>
</comment>
<reference evidence="3 4" key="1">
    <citation type="journal article" date="2008" name="Appl. Environ. Microbiol.">
        <title>Genomic insights into Mn(II) oxidation by the marine alphaproteobacterium Aurantimonas sp. strain SI85-9A1.</title>
        <authorList>
            <person name="Dick G.J."/>
            <person name="Podell S."/>
            <person name="Johnson H.A."/>
            <person name="Rivera-Espinoza Y."/>
            <person name="Bernier-Latmani R."/>
            <person name="McCarthy J.K."/>
            <person name="Torpey J.W."/>
            <person name="Clement B.G."/>
            <person name="Gaasterland T."/>
            <person name="Tebo B.M."/>
        </authorList>
    </citation>
    <scope>NUCLEOTIDE SEQUENCE [LARGE SCALE GENOMIC DNA]</scope>
    <source>
        <strain evidence="3 4">SI85-9A1</strain>
    </source>
</reference>
<dbReference type="InterPro" id="IPR016169">
    <property type="entry name" value="FAD-bd_PCMH_sub2"/>
</dbReference>
<dbReference type="Pfam" id="PF01565">
    <property type="entry name" value="FAD_binding_4"/>
    <property type="match status" value="1"/>
</dbReference>